<dbReference type="EMBL" id="CAXITT010000709">
    <property type="protein sequence ID" value="CAL1545448.1"/>
    <property type="molecule type" value="Genomic_DNA"/>
</dbReference>
<dbReference type="Proteomes" id="UP001497497">
    <property type="component" value="Unassembled WGS sequence"/>
</dbReference>
<accession>A0AAV2IL31</accession>
<organism evidence="2 3">
    <name type="scientific">Lymnaea stagnalis</name>
    <name type="common">Great pond snail</name>
    <name type="synonym">Helix stagnalis</name>
    <dbReference type="NCBI Taxonomy" id="6523"/>
    <lineage>
        <taxon>Eukaryota</taxon>
        <taxon>Metazoa</taxon>
        <taxon>Spiralia</taxon>
        <taxon>Lophotrochozoa</taxon>
        <taxon>Mollusca</taxon>
        <taxon>Gastropoda</taxon>
        <taxon>Heterobranchia</taxon>
        <taxon>Euthyneura</taxon>
        <taxon>Panpulmonata</taxon>
        <taxon>Hygrophila</taxon>
        <taxon>Lymnaeoidea</taxon>
        <taxon>Lymnaeidae</taxon>
        <taxon>Lymnaea</taxon>
    </lineage>
</organism>
<reference evidence="2 3" key="1">
    <citation type="submission" date="2024-04" db="EMBL/GenBank/DDBJ databases">
        <authorList>
            <consortium name="Genoscope - CEA"/>
            <person name="William W."/>
        </authorList>
    </citation>
    <scope>NUCLEOTIDE SEQUENCE [LARGE SCALE GENOMIC DNA]</scope>
</reference>
<evidence type="ECO:0000313" key="3">
    <source>
        <dbReference type="Proteomes" id="UP001497497"/>
    </source>
</evidence>
<feature type="compositionally biased region" description="Basic and acidic residues" evidence="1">
    <location>
        <begin position="124"/>
        <end position="138"/>
    </location>
</feature>
<evidence type="ECO:0000256" key="1">
    <source>
        <dbReference type="SAM" id="MobiDB-lite"/>
    </source>
</evidence>
<sequence>MTSAINSVLAHMIKSWIVGFFPFQISFSPNKRHSPQIERLSVDYIVIMSLMLLKTKNLSWQDHTLNIEVMMSPQGHTLLLNKHKALDTKAERQRAIFERERQSCLKRYTLEERLIKRQRQSLHMRKEEVEEARSKSAAENHGQGTGGGEDDASAGRTLSAPTHCKTRTGPDDNDSSSFSGSDLFRSQFTKPPLKTGSLFGATVFKQRVISDVTQTEAGSSAMPEPVTTAHKQPRPGFDDDELNHGVFITETRKSPVSASQTTGNMSSMKQTVSHQVMDNTSMPPIPLQRRNATVTFKSHVSQRDETKHGTGVVSVEIHKTSVEDKVRTFLKEQEAFNRRPATSGPNGSYRNEQLTFNFRTPNPTSRPLVANKYTRLTVETKLLERSFDRFCESQSFEDLLKTMKLASKMKAQVRQARNTSLVPTMAVFKSTKTFMTLLARKQRKEKEQCAHAK</sequence>
<name>A0AAV2IL31_LYMST</name>
<feature type="region of interest" description="Disordered" evidence="1">
    <location>
        <begin position="121"/>
        <end position="183"/>
    </location>
</feature>
<protein>
    <submittedName>
        <fullName evidence="2">Uncharacterized protein</fullName>
    </submittedName>
</protein>
<keyword evidence="3" id="KW-1185">Reference proteome</keyword>
<gene>
    <name evidence="2" type="ORF">GSLYS_00018931001</name>
</gene>
<dbReference type="AlphaFoldDB" id="A0AAV2IL31"/>
<proteinExistence type="predicted"/>
<feature type="region of interest" description="Disordered" evidence="1">
    <location>
        <begin position="214"/>
        <end position="238"/>
    </location>
</feature>
<comment type="caution">
    <text evidence="2">The sequence shown here is derived from an EMBL/GenBank/DDBJ whole genome shotgun (WGS) entry which is preliminary data.</text>
</comment>
<evidence type="ECO:0000313" key="2">
    <source>
        <dbReference type="EMBL" id="CAL1545448.1"/>
    </source>
</evidence>